<evidence type="ECO:0000313" key="2">
    <source>
        <dbReference type="EMBL" id="GBN65459.1"/>
    </source>
</evidence>
<keyword evidence="3" id="KW-1185">Reference proteome</keyword>
<sequence length="107" mass="12307">MRSAVYLYIGLLHVKTYVVTKCPPPLVRCPQPMSNDPPIGTEFTRMDWRLEWCGSLDSEVPDKMSSSSDRGSKCRSPFQNRHRGVSKRDVDTTKLNYISYLSMYDIV</sequence>
<name>A0A4Y2QQL5_ARAVE</name>
<evidence type="ECO:0000313" key="3">
    <source>
        <dbReference type="Proteomes" id="UP000499080"/>
    </source>
</evidence>
<proteinExistence type="predicted"/>
<dbReference type="Proteomes" id="UP000499080">
    <property type="component" value="Unassembled WGS sequence"/>
</dbReference>
<evidence type="ECO:0000256" key="1">
    <source>
        <dbReference type="SAM" id="MobiDB-lite"/>
    </source>
</evidence>
<dbReference type="EMBL" id="BGPR01139920">
    <property type="protein sequence ID" value="GBN65459.1"/>
    <property type="molecule type" value="Genomic_DNA"/>
</dbReference>
<reference evidence="2 3" key="1">
    <citation type="journal article" date="2019" name="Sci. Rep.">
        <title>Orb-weaving spider Araneus ventricosus genome elucidates the spidroin gene catalogue.</title>
        <authorList>
            <person name="Kono N."/>
            <person name="Nakamura H."/>
            <person name="Ohtoshi R."/>
            <person name="Moran D.A.P."/>
            <person name="Shinohara A."/>
            <person name="Yoshida Y."/>
            <person name="Fujiwara M."/>
            <person name="Mori M."/>
            <person name="Tomita M."/>
            <person name="Arakawa K."/>
        </authorList>
    </citation>
    <scope>NUCLEOTIDE SEQUENCE [LARGE SCALE GENOMIC DNA]</scope>
</reference>
<accession>A0A4Y2QQL5</accession>
<gene>
    <name evidence="2" type="ORF">AVEN_185811_1</name>
</gene>
<dbReference type="AlphaFoldDB" id="A0A4Y2QQL5"/>
<protein>
    <submittedName>
        <fullName evidence="2">Uncharacterized protein</fullName>
    </submittedName>
</protein>
<organism evidence="2 3">
    <name type="scientific">Araneus ventricosus</name>
    <name type="common">Orbweaver spider</name>
    <name type="synonym">Epeira ventricosa</name>
    <dbReference type="NCBI Taxonomy" id="182803"/>
    <lineage>
        <taxon>Eukaryota</taxon>
        <taxon>Metazoa</taxon>
        <taxon>Ecdysozoa</taxon>
        <taxon>Arthropoda</taxon>
        <taxon>Chelicerata</taxon>
        <taxon>Arachnida</taxon>
        <taxon>Araneae</taxon>
        <taxon>Araneomorphae</taxon>
        <taxon>Entelegynae</taxon>
        <taxon>Araneoidea</taxon>
        <taxon>Araneidae</taxon>
        <taxon>Araneus</taxon>
    </lineage>
</organism>
<comment type="caution">
    <text evidence="2">The sequence shown here is derived from an EMBL/GenBank/DDBJ whole genome shotgun (WGS) entry which is preliminary data.</text>
</comment>
<feature type="region of interest" description="Disordered" evidence="1">
    <location>
        <begin position="60"/>
        <end position="87"/>
    </location>
</feature>